<dbReference type="EMBL" id="CAJFDI010000002">
    <property type="protein sequence ID" value="CAD5217730.1"/>
    <property type="molecule type" value="Genomic_DNA"/>
</dbReference>
<dbReference type="EMBL" id="CAJFCV020000002">
    <property type="protein sequence ID" value="CAG9101597.1"/>
    <property type="molecule type" value="Genomic_DNA"/>
</dbReference>
<evidence type="ECO:0000313" key="4">
    <source>
        <dbReference type="WBParaSite" id="BXY_1708300.1"/>
    </source>
</evidence>
<dbReference type="WBParaSite" id="BXY_1708300.1">
    <property type="protein sequence ID" value="BXY_1708300.1"/>
    <property type="gene ID" value="BXY_1708300"/>
</dbReference>
<keyword evidence="3" id="KW-1185">Reference proteome</keyword>
<dbReference type="AlphaFoldDB" id="A0A1I7SVK6"/>
<reference evidence="4" key="1">
    <citation type="submission" date="2016-11" db="UniProtKB">
        <authorList>
            <consortium name="WormBaseParasite"/>
        </authorList>
    </citation>
    <scope>IDENTIFICATION</scope>
</reference>
<organism evidence="2 4">
    <name type="scientific">Bursaphelenchus xylophilus</name>
    <name type="common">Pinewood nematode worm</name>
    <name type="synonym">Aphelenchoides xylophilus</name>
    <dbReference type="NCBI Taxonomy" id="6326"/>
    <lineage>
        <taxon>Eukaryota</taxon>
        <taxon>Metazoa</taxon>
        <taxon>Ecdysozoa</taxon>
        <taxon>Nematoda</taxon>
        <taxon>Chromadorea</taxon>
        <taxon>Rhabditida</taxon>
        <taxon>Tylenchina</taxon>
        <taxon>Tylenchomorpha</taxon>
        <taxon>Aphelenchoidea</taxon>
        <taxon>Aphelenchoididae</taxon>
        <taxon>Bursaphelenchus</taxon>
    </lineage>
</organism>
<dbReference type="Proteomes" id="UP000582659">
    <property type="component" value="Unassembled WGS sequence"/>
</dbReference>
<evidence type="ECO:0000313" key="2">
    <source>
        <dbReference type="Proteomes" id="UP000095284"/>
    </source>
</evidence>
<protein>
    <submittedName>
        <fullName evidence="1">(pine wood nematode) hypothetical protein</fullName>
    </submittedName>
</protein>
<evidence type="ECO:0000313" key="1">
    <source>
        <dbReference type="EMBL" id="CAD5217730.1"/>
    </source>
</evidence>
<reference evidence="1" key="2">
    <citation type="submission" date="2020-09" db="EMBL/GenBank/DDBJ databases">
        <authorList>
            <person name="Kikuchi T."/>
        </authorList>
    </citation>
    <scope>NUCLEOTIDE SEQUENCE</scope>
    <source>
        <strain evidence="1">Ka4C1</strain>
    </source>
</reference>
<evidence type="ECO:0000313" key="3">
    <source>
        <dbReference type="Proteomes" id="UP000659654"/>
    </source>
</evidence>
<name>A0A1I7SVK6_BURXY</name>
<accession>A0A1I7SVK6</accession>
<dbReference type="Proteomes" id="UP000659654">
    <property type="component" value="Unassembled WGS sequence"/>
</dbReference>
<dbReference type="SMR" id="A0A1I7SVK6"/>
<gene>
    <name evidence="1" type="ORF">BXYJ_LOCUS5176</name>
</gene>
<sequence>MKLIHAFFRIGRLLDSPFFEAHVKMNIGPALFPLIFCLFPLVQGQDEISRLNDVLKEFEMEYLDQWEFLNHSLNFCRRNTQKSNTPLNDLEEGKISFCDYMDVQRNQTCKNLQVESCRRFSRKLLLDYAFQYLEAMNTSSYALTDICLTGENSINPQLFDELDKLVIGDIPLSLYVNDTQTFEKDVIVIPSKEVHLLARPDAFCRNFNVNVQLEDIRNNEIE</sequence>
<proteinExistence type="predicted"/>
<dbReference type="Proteomes" id="UP000095284">
    <property type="component" value="Unplaced"/>
</dbReference>